<sequence>MVTLAINIQLYSNNYSEERKMLYKKSAVHLILVLLLSFSLLCPPSSTRNTQPERNEVIHRNLSGVKPPPCPPRDLFCHAKGNVAPPRDHGK</sequence>
<dbReference type="AlphaFoldDB" id="A0A9D3ULI0"/>
<proteinExistence type="predicted"/>
<dbReference type="OrthoDB" id="999299at2759"/>
<keyword evidence="2" id="KW-1185">Reference proteome</keyword>
<reference evidence="1 2" key="1">
    <citation type="journal article" date="2021" name="Plant Biotechnol. J.">
        <title>Multi-omics assisted identification of the key and species-specific regulatory components of drought-tolerant mechanisms in Gossypium stocksii.</title>
        <authorList>
            <person name="Yu D."/>
            <person name="Ke L."/>
            <person name="Zhang D."/>
            <person name="Wu Y."/>
            <person name="Sun Y."/>
            <person name="Mei J."/>
            <person name="Sun J."/>
            <person name="Sun Y."/>
        </authorList>
    </citation>
    <scope>NUCLEOTIDE SEQUENCE [LARGE SCALE GENOMIC DNA]</scope>
    <source>
        <strain evidence="2">cv. E1</strain>
        <tissue evidence="1">Leaf</tissue>
    </source>
</reference>
<gene>
    <name evidence="1" type="ORF">J1N35_037833</name>
</gene>
<dbReference type="Proteomes" id="UP000828251">
    <property type="component" value="Unassembled WGS sequence"/>
</dbReference>
<name>A0A9D3ULI0_9ROSI</name>
<dbReference type="EMBL" id="JAIQCV010000011">
    <property type="protein sequence ID" value="KAH1047049.1"/>
    <property type="molecule type" value="Genomic_DNA"/>
</dbReference>
<evidence type="ECO:0000313" key="1">
    <source>
        <dbReference type="EMBL" id="KAH1047049.1"/>
    </source>
</evidence>
<organism evidence="1 2">
    <name type="scientific">Gossypium stocksii</name>
    <dbReference type="NCBI Taxonomy" id="47602"/>
    <lineage>
        <taxon>Eukaryota</taxon>
        <taxon>Viridiplantae</taxon>
        <taxon>Streptophyta</taxon>
        <taxon>Embryophyta</taxon>
        <taxon>Tracheophyta</taxon>
        <taxon>Spermatophyta</taxon>
        <taxon>Magnoliopsida</taxon>
        <taxon>eudicotyledons</taxon>
        <taxon>Gunneridae</taxon>
        <taxon>Pentapetalae</taxon>
        <taxon>rosids</taxon>
        <taxon>malvids</taxon>
        <taxon>Malvales</taxon>
        <taxon>Malvaceae</taxon>
        <taxon>Malvoideae</taxon>
        <taxon>Gossypium</taxon>
    </lineage>
</organism>
<accession>A0A9D3ULI0</accession>
<comment type="caution">
    <text evidence="1">The sequence shown here is derived from an EMBL/GenBank/DDBJ whole genome shotgun (WGS) entry which is preliminary data.</text>
</comment>
<protein>
    <submittedName>
        <fullName evidence="1">Uncharacterized protein</fullName>
    </submittedName>
</protein>
<evidence type="ECO:0000313" key="2">
    <source>
        <dbReference type="Proteomes" id="UP000828251"/>
    </source>
</evidence>